<organism evidence="1 2">
    <name type="scientific">Araneus ventricosus</name>
    <name type="common">Orbweaver spider</name>
    <name type="synonym">Epeira ventricosa</name>
    <dbReference type="NCBI Taxonomy" id="182803"/>
    <lineage>
        <taxon>Eukaryota</taxon>
        <taxon>Metazoa</taxon>
        <taxon>Ecdysozoa</taxon>
        <taxon>Arthropoda</taxon>
        <taxon>Chelicerata</taxon>
        <taxon>Arachnida</taxon>
        <taxon>Araneae</taxon>
        <taxon>Araneomorphae</taxon>
        <taxon>Entelegynae</taxon>
        <taxon>Araneoidea</taxon>
        <taxon>Araneidae</taxon>
        <taxon>Araneus</taxon>
    </lineage>
</organism>
<proteinExistence type="predicted"/>
<reference evidence="1 2" key="1">
    <citation type="journal article" date="2019" name="Sci. Rep.">
        <title>Orb-weaving spider Araneus ventricosus genome elucidates the spidroin gene catalogue.</title>
        <authorList>
            <person name="Kono N."/>
            <person name="Nakamura H."/>
            <person name="Ohtoshi R."/>
            <person name="Moran D.A.P."/>
            <person name="Shinohara A."/>
            <person name="Yoshida Y."/>
            <person name="Fujiwara M."/>
            <person name="Mori M."/>
            <person name="Tomita M."/>
            <person name="Arakawa K."/>
        </authorList>
    </citation>
    <scope>NUCLEOTIDE SEQUENCE [LARGE SCALE GENOMIC DNA]</scope>
</reference>
<accession>A0A4Y2BAA8</accession>
<protein>
    <submittedName>
        <fullName evidence="1">Uncharacterized protein</fullName>
    </submittedName>
</protein>
<dbReference type="EMBL" id="BGPR01000059">
    <property type="protein sequence ID" value="GBL88359.1"/>
    <property type="molecule type" value="Genomic_DNA"/>
</dbReference>
<keyword evidence="2" id="KW-1185">Reference proteome</keyword>
<sequence length="100" mass="11235">MASEISAIGGPLILANRCPFACALREGYNREWDGEVNDHPGRESPIHVVSSQKGQVLKGLEEKRRLLIKKLKKTNMVDKRSVGKQIVQISMRYLKNCSTL</sequence>
<evidence type="ECO:0000313" key="1">
    <source>
        <dbReference type="EMBL" id="GBL88359.1"/>
    </source>
</evidence>
<dbReference type="AlphaFoldDB" id="A0A4Y2BAA8"/>
<name>A0A4Y2BAA8_ARAVE</name>
<gene>
    <name evidence="1" type="ORF">AVEN_103020_1</name>
</gene>
<evidence type="ECO:0000313" key="2">
    <source>
        <dbReference type="Proteomes" id="UP000499080"/>
    </source>
</evidence>
<dbReference type="Proteomes" id="UP000499080">
    <property type="component" value="Unassembled WGS sequence"/>
</dbReference>
<comment type="caution">
    <text evidence="1">The sequence shown here is derived from an EMBL/GenBank/DDBJ whole genome shotgun (WGS) entry which is preliminary data.</text>
</comment>